<reference evidence="2" key="1">
    <citation type="submission" date="2014-09" db="EMBL/GenBank/DDBJ databases">
        <authorList>
            <person name="Sharma Rahul"/>
            <person name="Thines Marco"/>
        </authorList>
    </citation>
    <scope>NUCLEOTIDE SEQUENCE [LARGE SCALE GENOMIC DNA]</scope>
</reference>
<dbReference type="Proteomes" id="UP000054928">
    <property type="component" value="Unassembled WGS sequence"/>
</dbReference>
<sequence>MLWHLWKSKITTIVKLNIEDLQMSYPRSSTALLNRCTAAELPVILMKFRPKDRGT</sequence>
<proteinExistence type="predicted"/>
<name>A0A0P1B4E0_PLAHL</name>
<dbReference type="RefSeq" id="XP_024584843.1">
    <property type="nucleotide sequence ID" value="XM_024719555.1"/>
</dbReference>
<accession>A0A0P1B4E0</accession>
<evidence type="ECO:0000313" key="2">
    <source>
        <dbReference type="Proteomes" id="UP000054928"/>
    </source>
</evidence>
<keyword evidence="2" id="KW-1185">Reference proteome</keyword>
<protein>
    <submittedName>
        <fullName evidence="1">Uncharacterized protein</fullName>
    </submittedName>
</protein>
<organism evidence="1 2">
    <name type="scientific">Plasmopara halstedii</name>
    <name type="common">Downy mildew of sunflower</name>
    <dbReference type="NCBI Taxonomy" id="4781"/>
    <lineage>
        <taxon>Eukaryota</taxon>
        <taxon>Sar</taxon>
        <taxon>Stramenopiles</taxon>
        <taxon>Oomycota</taxon>
        <taxon>Peronosporomycetes</taxon>
        <taxon>Peronosporales</taxon>
        <taxon>Peronosporaceae</taxon>
        <taxon>Plasmopara</taxon>
    </lineage>
</organism>
<dbReference type="AlphaFoldDB" id="A0A0P1B4E0"/>
<evidence type="ECO:0000313" key="1">
    <source>
        <dbReference type="EMBL" id="CEG48474.1"/>
    </source>
</evidence>
<dbReference type="GeneID" id="36401349"/>
<dbReference type="EMBL" id="CCYD01002939">
    <property type="protein sequence ID" value="CEG48474.1"/>
    <property type="molecule type" value="Genomic_DNA"/>
</dbReference>